<dbReference type="RefSeq" id="WP_002663274.1">
    <property type="nucleotide sequence ID" value="NZ_JH932293.1"/>
</dbReference>
<dbReference type="Proteomes" id="UP000006085">
    <property type="component" value="Unassembled WGS sequence"/>
</dbReference>
<keyword evidence="3" id="KW-1185">Reference proteome</keyword>
<dbReference type="PATRIC" id="fig|883096.3.peg.1241"/>
<comment type="caution">
    <text evidence="2">The sequence shown here is derived from an EMBL/GenBank/DDBJ whole genome shotgun (WGS) entry which is preliminary data.</text>
</comment>
<dbReference type="STRING" id="883096.HMPREF9699_01206"/>
<accession>K1M3G7</accession>
<dbReference type="eggNOG" id="COG5164">
    <property type="taxonomic scope" value="Bacteria"/>
</dbReference>
<evidence type="ECO:0008006" key="4">
    <source>
        <dbReference type="Google" id="ProtNLM"/>
    </source>
</evidence>
<organism evidence="2 3">
    <name type="scientific">Bergeyella zoohelcum ATCC 43767</name>
    <dbReference type="NCBI Taxonomy" id="883096"/>
    <lineage>
        <taxon>Bacteria</taxon>
        <taxon>Pseudomonadati</taxon>
        <taxon>Bacteroidota</taxon>
        <taxon>Flavobacteriia</taxon>
        <taxon>Flavobacteriales</taxon>
        <taxon>Weeksellaceae</taxon>
        <taxon>Bergeyella</taxon>
    </lineage>
</organism>
<evidence type="ECO:0000313" key="2">
    <source>
        <dbReference type="EMBL" id="EKB56923.1"/>
    </source>
</evidence>
<feature type="region of interest" description="Disordered" evidence="1">
    <location>
        <begin position="285"/>
        <end position="314"/>
    </location>
</feature>
<sequence>GTDGDFYINTTTNTLFGPKTGSNWGSGKSLIGPKGANGNNGASMLTGNGVPQAATGTNGDSYVDTTTGTVYKKNNGSWANIGSIKGATGQQGPQGVAGPKGATGQQGPQGPAGPQGGIGLIGNGTNTTVTGNGTTANPYKINTSTGNITGTGITVGNGNGAALKNVTLSIADNAINSAKIQNGTVESIDIKDGTIVNADIANNTITGGKIANATITADKLAANVLKNIYTHDGTLSGNRTVNQGAHNLNFTGNGNINIGTATSQGKFRVQGNGTNDNNKIASFTRNDGQGLSIHSDQSGNRIIGNSTPDNAKPMTLESKTNDTFTAPTAGELGFMFKVQNTEVVRIKPNGNVGIGTNTPQATLDISERNLTPTSTPQGVSFPNFTTARRSEFTNVKKGTMIFNTDKQCLEIFAGNPAQWDCVFSNRNEQQQKVEISPAGFTGAYVANVPLNNGHKVKFLLKNNSFSTVQSVDFSSAVTVSNGNSNVQVHPNQNYSVSIAPGASTTLEYRLTGTPVQGDLVAKFNHLGLLATQTTKVGLGSANIQNKEHYIVSLTYQGSEIQGKINNSDSKVTVSIPYTSGSGSYNAVSTQATTVAGQDGQTNPLTLSIPAGNFSSAGALQATIQVGGDGEYLVKKLQPGQKEDIATFNINMNGMQYKVKLVAVGGIPDKHFSTPVTQSGQQYYNKYIYLPIQTPDGKTWLSQDLGSKYSKLGSPDFDPGKTFTHAEYRQMEEIDRIFGAPFHRNSIDYSGWGGINYYQNSTTNPCPNGYRLPTIDEYVNSWGYLNTTQANTLPPIPALSLDVLKATTSPNLRFRSETCSRIVYEPCDTVPTSFGSCPKTEYYECGQHEWKSATTRFLVNGLWSEENFSQNNTTLYKDKFTARCIKE</sequence>
<dbReference type="AlphaFoldDB" id="K1M3G7"/>
<feature type="non-terminal residue" evidence="2">
    <location>
        <position position="1"/>
    </location>
</feature>
<name>K1M3G7_9FLAO</name>
<protein>
    <recommendedName>
        <fullName evidence="4">Fibrobacter succinogenes major paralogous domain-containing protein</fullName>
    </recommendedName>
</protein>
<evidence type="ECO:0000256" key="1">
    <source>
        <dbReference type="SAM" id="MobiDB-lite"/>
    </source>
</evidence>
<feature type="compositionally biased region" description="Low complexity" evidence="1">
    <location>
        <begin position="97"/>
        <end position="109"/>
    </location>
</feature>
<proteinExistence type="predicted"/>
<reference evidence="2 3" key="1">
    <citation type="submission" date="2012-07" db="EMBL/GenBank/DDBJ databases">
        <title>The Genome Sequence of Bergeyella zoohelcum ATCC 43767.</title>
        <authorList>
            <consortium name="The Broad Institute Genome Sequencing Platform"/>
            <person name="Earl A."/>
            <person name="Ward D."/>
            <person name="Feldgarden M."/>
            <person name="Gevers D."/>
            <person name="Huys G."/>
            <person name="Walker B."/>
            <person name="Young S.K."/>
            <person name="Zeng Q."/>
            <person name="Gargeya S."/>
            <person name="Fitzgerald M."/>
            <person name="Haas B."/>
            <person name="Abouelleil A."/>
            <person name="Alvarado L."/>
            <person name="Arachchi H.M."/>
            <person name="Berlin A.M."/>
            <person name="Chapman S.B."/>
            <person name="Goldberg J."/>
            <person name="Griggs A."/>
            <person name="Gujja S."/>
            <person name="Hansen M."/>
            <person name="Howarth C."/>
            <person name="Imamovic A."/>
            <person name="Larimer J."/>
            <person name="McCowen C."/>
            <person name="Montmayeur A."/>
            <person name="Murphy C."/>
            <person name="Neiman D."/>
            <person name="Pearson M."/>
            <person name="Priest M."/>
            <person name="Roberts A."/>
            <person name="Saif S."/>
            <person name="Shea T."/>
            <person name="Sisk P."/>
            <person name="Sykes S."/>
            <person name="Wortman J."/>
            <person name="Nusbaum C."/>
            <person name="Birren B."/>
        </authorList>
    </citation>
    <scope>NUCLEOTIDE SEQUENCE [LARGE SCALE GENOMIC DNA]</scope>
    <source>
        <strain evidence="2 3">ATCC 43767</strain>
    </source>
</reference>
<feature type="compositionally biased region" description="Polar residues" evidence="1">
    <location>
        <begin position="285"/>
        <end position="309"/>
    </location>
</feature>
<dbReference type="EMBL" id="AGYA01000023">
    <property type="protein sequence ID" value="EKB56923.1"/>
    <property type="molecule type" value="Genomic_DNA"/>
</dbReference>
<evidence type="ECO:0000313" key="3">
    <source>
        <dbReference type="Proteomes" id="UP000006085"/>
    </source>
</evidence>
<gene>
    <name evidence="2" type="ORF">HMPREF9699_01206</name>
</gene>
<feature type="region of interest" description="Disordered" evidence="1">
    <location>
        <begin position="82"/>
        <end position="116"/>
    </location>
</feature>
<dbReference type="HOGENOM" id="CLU_325593_0_0_10"/>